<feature type="domain" description="GH16" evidence="2">
    <location>
        <begin position="36"/>
        <end position="270"/>
    </location>
</feature>
<accession>A0ABN4ATH1</accession>
<keyword evidence="3" id="KW-0378">Hydrolase</keyword>
<dbReference type="PANTHER" id="PTHR10963">
    <property type="entry name" value="GLYCOSYL HYDROLASE-RELATED"/>
    <property type="match status" value="1"/>
</dbReference>
<gene>
    <name evidence="3" type="ordered locus">Emtol_0053</name>
</gene>
<keyword evidence="4" id="KW-1185">Reference proteome</keyword>
<dbReference type="SUPFAM" id="SSF49785">
    <property type="entry name" value="Galactose-binding domain-like"/>
    <property type="match status" value="1"/>
</dbReference>
<evidence type="ECO:0000259" key="2">
    <source>
        <dbReference type="PROSITE" id="PS51762"/>
    </source>
</evidence>
<dbReference type="Pfam" id="PF00722">
    <property type="entry name" value="Glyco_hydro_16"/>
    <property type="match status" value="1"/>
</dbReference>
<proteinExistence type="inferred from homology"/>
<organism evidence="3 4">
    <name type="scientific">Emticicia oligotrophica (strain DSM 17448 / CIP 109782 / MTCC 6937 / GPTSA100-15)</name>
    <dbReference type="NCBI Taxonomy" id="929562"/>
    <lineage>
        <taxon>Bacteria</taxon>
        <taxon>Pseudomonadati</taxon>
        <taxon>Bacteroidota</taxon>
        <taxon>Cytophagia</taxon>
        <taxon>Cytophagales</taxon>
        <taxon>Leadbetterellaceae</taxon>
        <taxon>Emticicia</taxon>
    </lineage>
</organism>
<dbReference type="InterPro" id="IPR000757">
    <property type="entry name" value="Beta-glucanase-like"/>
</dbReference>
<dbReference type="InterPro" id="IPR008979">
    <property type="entry name" value="Galactose-bd-like_sf"/>
</dbReference>
<dbReference type="InterPro" id="IPR050546">
    <property type="entry name" value="Glycosyl_Hydrlase_16"/>
</dbReference>
<protein>
    <submittedName>
        <fullName evidence="3">Glycoside hydrolase family 16</fullName>
    </submittedName>
</protein>
<dbReference type="PROSITE" id="PS51762">
    <property type="entry name" value="GH16_2"/>
    <property type="match status" value="1"/>
</dbReference>
<dbReference type="InterPro" id="IPR045829">
    <property type="entry name" value="PKD_6"/>
</dbReference>
<dbReference type="Gene3D" id="2.60.120.200">
    <property type="match status" value="1"/>
</dbReference>
<dbReference type="GO" id="GO:0016787">
    <property type="term" value="F:hydrolase activity"/>
    <property type="evidence" value="ECO:0007669"/>
    <property type="project" value="UniProtKB-KW"/>
</dbReference>
<sequence>MKPPKPLLHLVLYTAFFSIFFVRSFAQTCPTLVWQDEFSGTSIDPAKWNVVIGDGCPSLCGWGNNELQSYQAANVVVSDGTLKITARKETVGGRNYTSGRLDTKDLFSHGYGRFEARMKLPNAKGLWPAFWMLSQTEPYGTWPKSGEIDVMEFVPVTSTKQTLGYIHYGDFWPNNKSTGKVYTMPIDLSTDFHVWAVEWEANVIRWYIDGVLFSTKTNTDISPSAWPFDHPFYMLLNMAVGGNLGGAVTDSMLPATMEVDYVRVYTGTKPSLSGENSVANAAQGIVYTVNNMPSGTTVNWTVPSGATIVSGQGTNSITVNFGTTNGDVVASYLDACTNSTVNLTLPVGIQAAYTKDFSFENFDAAALITQTTPTTGTFTDNFANPLPSSTVNNSALVGKYVRNAGEQYDVLYYNFNTPLSASAYKSGAKRFYMDVYTTAPVGTVITLQLETSAATAINYPTGRYARFTATTTSNTGWQRLAFDFLDSPDAGAASTATKMVFLFNANSYTNDTYYFDNFDSYNNSTVATEPLTAAPTPTPLPANVISLFSNAYTNVAVDTWSAVWDVADVTDVQVAGNATKKYTNLTYAGVEFTSPTVNATTMERFHMDVWSLDAATFNVKLVDFGANGVYGGGDDTEHELSFSPTLAGWFSIDVPLSNFTGMTSRAHVAQLIIVGPGGGKTVWVDNVYFYKLPPTEPLTAAPTPTKSAPNVISLFSNPYTNVAVDTWSAVWDVADVTDVQVAGNATKKYTNLTYAGIEFTSPTVNATTMESFHMDVWSLDAATFNVKLVDFGANGVYGGGDDTEHELSFTPTLNEWFSIDVPLSSFTGMTSRAHVAQLIIVGPGGGKTVWVDNVYFYKTCQANGTLNDNPVVSGTYLFSSTITSQGKINAGSNVTFSAGNSVTLNPGFQANSSSVFSAQIGGCTN</sequence>
<dbReference type="Pfam" id="PF19408">
    <property type="entry name" value="PKD_6"/>
    <property type="match status" value="1"/>
</dbReference>
<dbReference type="SUPFAM" id="SSF49899">
    <property type="entry name" value="Concanavalin A-like lectins/glucanases"/>
    <property type="match status" value="1"/>
</dbReference>
<evidence type="ECO:0000313" key="4">
    <source>
        <dbReference type="Proteomes" id="UP000002875"/>
    </source>
</evidence>
<geneLocation type="plasmid" evidence="3 4">
    <name>pEMTOL03</name>
</geneLocation>
<dbReference type="RefSeq" id="WP_015026351.1">
    <property type="nucleotide sequence ID" value="NC_018743.1"/>
</dbReference>
<dbReference type="Proteomes" id="UP000002875">
    <property type="component" value="Plasmid pEMTOL03"/>
</dbReference>
<name>A0ABN4ATH1_EMTOG</name>
<reference evidence="3 4" key="1">
    <citation type="submission" date="2011-07" db="EMBL/GenBank/DDBJ databases">
        <title>The complete genome of plasmid 3 of Emticicia oligotrophica DSM 17448.</title>
        <authorList>
            <consortium name="US DOE Joint Genome Institute (JGI-PGF)"/>
            <person name="Lucas S."/>
            <person name="Han J."/>
            <person name="Lapidus A."/>
            <person name="Bruce D."/>
            <person name="Goodwin L."/>
            <person name="Pitluck S."/>
            <person name="Peters L."/>
            <person name="Kyrpides N."/>
            <person name="Mavromatis K."/>
            <person name="Ivanova N."/>
            <person name="Ovchinnikova G."/>
            <person name="Teshima H."/>
            <person name="Detter J.C."/>
            <person name="Tapia R."/>
            <person name="Han C."/>
            <person name="Land M."/>
            <person name="Hauser L."/>
            <person name="Markowitz V."/>
            <person name="Cheng J.-F."/>
            <person name="Hugenholtz P."/>
            <person name="Woyke T."/>
            <person name="Wu D."/>
            <person name="Tindall B."/>
            <person name="Pomrenke H."/>
            <person name="Brambilla E."/>
            <person name="Klenk H.-P."/>
            <person name="Eisen J.A."/>
        </authorList>
    </citation>
    <scope>NUCLEOTIDE SEQUENCE [LARGE SCALE GENOMIC DNA]</scope>
    <source>
        <strain evidence="4">DSM 17448 / GPTSA100-15</strain>
        <plasmid evidence="3 4">pEMTOL03</plasmid>
    </source>
</reference>
<comment type="similarity">
    <text evidence="1">Belongs to the glycosyl hydrolase 16 family.</text>
</comment>
<keyword evidence="3" id="KW-0614">Plasmid</keyword>
<dbReference type="PANTHER" id="PTHR10963:SF55">
    <property type="entry name" value="GLYCOSIDE HYDROLASE FAMILY 16 PROTEIN"/>
    <property type="match status" value="1"/>
</dbReference>
<dbReference type="InterPro" id="IPR013320">
    <property type="entry name" value="ConA-like_dom_sf"/>
</dbReference>
<dbReference type="InterPro" id="IPR055015">
    <property type="entry name" value="GCX_COOH"/>
</dbReference>
<dbReference type="CDD" id="cd08023">
    <property type="entry name" value="GH16_laminarinase_like"/>
    <property type="match status" value="1"/>
</dbReference>
<dbReference type="NCBIfam" id="NF045639">
    <property type="entry name" value="GCX_COOH"/>
    <property type="match status" value="1"/>
</dbReference>
<evidence type="ECO:0000256" key="1">
    <source>
        <dbReference type="ARBA" id="ARBA00006865"/>
    </source>
</evidence>
<dbReference type="EMBL" id="CP002964">
    <property type="protein sequence ID" value="AFK05685.1"/>
    <property type="molecule type" value="Genomic_DNA"/>
</dbReference>
<evidence type="ECO:0000313" key="3">
    <source>
        <dbReference type="EMBL" id="AFK05685.1"/>
    </source>
</evidence>